<dbReference type="GO" id="GO:0004197">
    <property type="term" value="F:cysteine-type endopeptidase activity"/>
    <property type="evidence" value="ECO:0007669"/>
    <property type="project" value="TreeGrafter"/>
</dbReference>
<dbReference type="EMBL" id="FNUE01000002">
    <property type="protein sequence ID" value="SEE46931.1"/>
    <property type="molecule type" value="Genomic_DNA"/>
</dbReference>
<reference evidence="3 5" key="2">
    <citation type="submission" date="2016-10" db="EMBL/GenBank/DDBJ databases">
        <authorList>
            <person name="Varghese N."/>
            <person name="Submissions S."/>
        </authorList>
    </citation>
    <scope>NUCLEOTIDE SEQUENCE [LARGE SCALE GENOMIC DNA]</scope>
    <source>
        <strain evidence="3 5">DSW-5</strain>
    </source>
</reference>
<dbReference type="Gene3D" id="2.60.40.10">
    <property type="entry name" value="Immunoglobulins"/>
    <property type="match status" value="1"/>
</dbReference>
<evidence type="ECO:0000313" key="4">
    <source>
        <dbReference type="Proteomes" id="UP000037716"/>
    </source>
</evidence>
<dbReference type="GO" id="GO:0005737">
    <property type="term" value="C:cytoplasm"/>
    <property type="evidence" value="ECO:0007669"/>
    <property type="project" value="TreeGrafter"/>
</dbReference>
<evidence type="ECO:0000313" key="3">
    <source>
        <dbReference type="EMBL" id="SEE46931.1"/>
    </source>
</evidence>
<comment type="caution">
    <text evidence="2">The sequence shown here is derived from an EMBL/GenBank/DDBJ whole genome shotgun (WGS) entry which is preliminary data.</text>
</comment>
<gene>
    <name evidence="2" type="ORF">I602_2071</name>
    <name evidence="3" type="ORF">SAMN05444353_1842</name>
</gene>
<accession>A0A0M9CH32</accession>
<dbReference type="OrthoDB" id="976443at2"/>
<dbReference type="Proteomes" id="UP000183071">
    <property type="component" value="Unassembled WGS sequence"/>
</dbReference>
<dbReference type="InterPro" id="IPR029030">
    <property type="entry name" value="Caspase-like_dom_sf"/>
</dbReference>
<reference evidence="2 4" key="1">
    <citation type="submission" date="2015-07" db="EMBL/GenBank/DDBJ databases">
        <title>Genome of Polaribacter dokdonenesis DSW-5, isolated from seawater off Dokdo in Korea.</title>
        <authorList>
            <person name="Yoon K."/>
            <person name="Song J.Y."/>
            <person name="Kim J.F."/>
        </authorList>
    </citation>
    <scope>NUCLEOTIDE SEQUENCE [LARGE SCALE GENOMIC DNA]</scope>
    <source>
        <strain evidence="2 4">DSW-5</strain>
    </source>
</reference>
<name>A0A0M9CH32_9FLAO</name>
<keyword evidence="5" id="KW-1185">Reference proteome</keyword>
<dbReference type="InterPro" id="IPR050452">
    <property type="entry name" value="Metacaspase"/>
</dbReference>
<evidence type="ECO:0000313" key="2">
    <source>
        <dbReference type="EMBL" id="KOY52511.1"/>
    </source>
</evidence>
<evidence type="ECO:0000256" key="1">
    <source>
        <dbReference type="SAM" id="SignalP"/>
    </source>
</evidence>
<dbReference type="InterPro" id="IPR013783">
    <property type="entry name" value="Ig-like_fold"/>
</dbReference>
<dbReference type="PANTHER" id="PTHR48104">
    <property type="entry name" value="METACASPASE-4"/>
    <property type="match status" value="1"/>
</dbReference>
<proteinExistence type="predicted"/>
<protein>
    <submittedName>
        <fullName evidence="3">Caspase domain-containing protein</fullName>
    </submittedName>
    <submittedName>
        <fullName evidence="2">Peptidase</fullName>
    </submittedName>
</protein>
<dbReference type="SUPFAM" id="SSF52129">
    <property type="entry name" value="Caspase-like"/>
    <property type="match status" value="1"/>
</dbReference>
<dbReference type="GO" id="GO:0006508">
    <property type="term" value="P:proteolysis"/>
    <property type="evidence" value="ECO:0007669"/>
    <property type="project" value="TreeGrafter"/>
</dbReference>
<dbReference type="EMBL" id="LGBR01000001">
    <property type="protein sequence ID" value="KOY52511.1"/>
    <property type="molecule type" value="Genomic_DNA"/>
</dbReference>
<dbReference type="PATRIC" id="fig|1300348.6.peg.2072"/>
<dbReference type="Gene3D" id="3.40.50.1460">
    <property type="match status" value="1"/>
</dbReference>
<dbReference type="AlphaFoldDB" id="A0A0M9CH32"/>
<dbReference type="Proteomes" id="UP000037716">
    <property type="component" value="Unassembled WGS sequence"/>
</dbReference>
<dbReference type="RefSeq" id="WP_143032719.1">
    <property type="nucleotide sequence ID" value="NZ_FNUE01000002.1"/>
</dbReference>
<dbReference type="Pfam" id="PF09136">
    <property type="entry name" value="Glucodextran_B"/>
    <property type="match status" value="1"/>
</dbReference>
<dbReference type="Gene3D" id="2.60.120.560">
    <property type="entry name" value="Exo-inulinase, domain 1"/>
    <property type="match status" value="4"/>
</dbReference>
<feature type="chain" id="PRO_5005833396" evidence="1">
    <location>
        <begin position="21"/>
        <end position="1129"/>
    </location>
</feature>
<evidence type="ECO:0000313" key="5">
    <source>
        <dbReference type="Proteomes" id="UP000183071"/>
    </source>
</evidence>
<keyword evidence="1" id="KW-0732">Signal</keyword>
<dbReference type="PANTHER" id="PTHR48104:SF30">
    <property type="entry name" value="METACASPASE-1"/>
    <property type="match status" value="1"/>
</dbReference>
<feature type="signal peptide" evidence="1">
    <location>
        <begin position="1"/>
        <end position="20"/>
    </location>
</feature>
<dbReference type="STRING" id="1300348.I602_2071"/>
<sequence length="1129" mass="128828">MKNFKIFFLLICLSSFSTLSQSYYVYEENFDGSSNWPEGNTEFSELSVYNNRYYFEHKRTEKSWQIITSEFDLDSSKDFDIETKIQKISGSANSGITFKYDYKDADNYKELGIATNGYFRVAQSVNGTYSNLKAWTKSDKVNTGNYSTNILRISKKGNTVSFYVNDAYVYSTTHKAFVGKKMAIALYKNQKISIDYIRAKSSSAKKKVVTKNTKTILFEGFNNNNNNWAIADDADRTFQVKDGDYHIHHKRDHKGWSTSIEKEIDTKRDFKIAAQIKKVSGITNNGYGIMFGRLNNDNQNQFFISADGSYNIKKIKNGVTTYPKNWTKSSYIKKGQGVYNYLEVRQKSGNLEYYINSNLVFTEYNPEYFGKRVGFIVYKNQKIQIGYLSIAYLKNDGNNNYKKDENFTEVLTENFSNNNNDWSLTNSESVSLSISNGKYYLNHKRDEKGWLTNLNQSFDTKKDFEIETKLEHISGDKNSPFGLTWGKEGTNYFNFLITDTGYYKITRTVNNKNEDIIKWVKTSSIKDSANILKLKKEDDSYKFYINGTFLTKIDFEPFNGSYLGFAIYYKQKVAVDYLKIKTKTSTKLNPTKKSTILTAPLVDNFNNNNSNWNLDDATDYEVDLKNGQLLLSRKTKGGIFISRELDLNTSKDFILETAINEKNTSDGWYGITFGRKNSANEFSFLLSGNGSYKYRKFDNDEYKEIIPLTFSSAIKQGENTPNKIKIVKSGSLLRFYINDQYVNETPFESFFGNKIGYTIYFDRKIAVDYLKVDYQSLSYNNPPIVTISEPNVELKRGFKIVQTKRILVKGQASDSDGIYEITVNGVEANVQEDGTFIANVPLKYGKNDLIVKATDLKQASSTKTFVIKRSSPNIDQDVITDNTTNKDLDIGFGKYYALIIGVSDYTDTTIQGLKGEPTKDAQALADVLTSKYSFAKENVTLLKNPTENQINREFIKLSRKVGSNDNLVIFYAGHGNYDKTTEKGYWMPSNANMEFEENIILNTSIVTYIKAIPSKHTLLISDACFSGSILTTNRSYKTASKAVQKKYELPSRKAITSGTLTTVPNESVFMKYLLKRLNQNTQKYLSAGQLFNMIEDPVINNTTGDNQPQYAPISRTGDEGGDFIFIKRI</sequence>
<organism evidence="2 4">
    <name type="scientific">Polaribacter dokdonensis DSW-5</name>
    <dbReference type="NCBI Taxonomy" id="1300348"/>
    <lineage>
        <taxon>Bacteria</taxon>
        <taxon>Pseudomonadati</taxon>
        <taxon>Bacteroidota</taxon>
        <taxon>Flavobacteriia</taxon>
        <taxon>Flavobacteriales</taxon>
        <taxon>Flavobacteriaceae</taxon>
    </lineage>
</organism>